<dbReference type="SUPFAM" id="SSF50129">
    <property type="entry name" value="GroES-like"/>
    <property type="match status" value="1"/>
</dbReference>
<dbReference type="Pfam" id="PF08240">
    <property type="entry name" value="ADH_N"/>
    <property type="match status" value="1"/>
</dbReference>
<sequence>MQAIQFSETGGVDVLKLTTVPKPVVSPGKILARNYVAGVNFIDTYHRSGLYKVALPYIPGREGAGVVEAIGEGVTKFKVGDRVAYLAPSTYADYALADEFSTVPLPDEATFEEGASLLLQGLTAVSLTKHAYDVKPGDFVLVH</sequence>
<dbReference type="EMBL" id="KZ999015">
    <property type="protein sequence ID" value="RKO85502.1"/>
    <property type="molecule type" value="Genomic_DNA"/>
</dbReference>
<dbReference type="PANTHER" id="PTHR44154">
    <property type="entry name" value="QUINONE OXIDOREDUCTASE"/>
    <property type="match status" value="1"/>
</dbReference>
<feature type="domain" description="Alcohol dehydrogenase-like N-terminal" evidence="2">
    <location>
        <begin position="27"/>
        <end position="94"/>
    </location>
</feature>
<accession>A0A4P9W1G5</accession>
<dbReference type="InterPro" id="IPR051603">
    <property type="entry name" value="Zinc-ADH_QOR/CCCR"/>
</dbReference>
<evidence type="ECO:0000313" key="4">
    <source>
        <dbReference type="Proteomes" id="UP000269721"/>
    </source>
</evidence>
<keyword evidence="4" id="KW-1185">Reference proteome</keyword>
<protein>
    <submittedName>
        <fullName evidence="3">Chaperonin 10-like protein</fullName>
    </submittedName>
</protein>
<evidence type="ECO:0000313" key="3">
    <source>
        <dbReference type="EMBL" id="RKO85502.1"/>
    </source>
</evidence>
<dbReference type="InterPro" id="IPR011032">
    <property type="entry name" value="GroES-like_sf"/>
</dbReference>
<evidence type="ECO:0000256" key="1">
    <source>
        <dbReference type="ARBA" id="ARBA00022857"/>
    </source>
</evidence>
<reference evidence="4" key="1">
    <citation type="journal article" date="2018" name="Nat. Microbiol.">
        <title>Leveraging single-cell genomics to expand the fungal tree of life.</title>
        <authorList>
            <person name="Ahrendt S.R."/>
            <person name="Quandt C.A."/>
            <person name="Ciobanu D."/>
            <person name="Clum A."/>
            <person name="Salamov A."/>
            <person name="Andreopoulos B."/>
            <person name="Cheng J.F."/>
            <person name="Woyke T."/>
            <person name="Pelin A."/>
            <person name="Henrissat B."/>
            <person name="Reynolds N.K."/>
            <person name="Benny G.L."/>
            <person name="Smith M.E."/>
            <person name="James T.Y."/>
            <person name="Grigoriev I.V."/>
        </authorList>
    </citation>
    <scope>NUCLEOTIDE SEQUENCE [LARGE SCALE GENOMIC DNA]</scope>
</reference>
<dbReference type="OrthoDB" id="48317at2759"/>
<keyword evidence="1" id="KW-0521">NADP</keyword>
<gene>
    <name evidence="3" type="ORF">BDK51DRAFT_27204</name>
</gene>
<dbReference type="AlphaFoldDB" id="A0A4P9W1G5"/>
<dbReference type="Proteomes" id="UP000269721">
    <property type="component" value="Unassembled WGS sequence"/>
</dbReference>
<organism evidence="3 4">
    <name type="scientific">Blyttiomyces helicus</name>
    <dbReference type="NCBI Taxonomy" id="388810"/>
    <lineage>
        <taxon>Eukaryota</taxon>
        <taxon>Fungi</taxon>
        <taxon>Fungi incertae sedis</taxon>
        <taxon>Chytridiomycota</taxon>
        <taxon>Chytridiomycota incertae sedis</taxon>
        <taxon>Chytridiomycetes</taxon>
        <taxon>Chytridiomycetes incertae sedis</taxon>
        <taxon>Blyttiomyces</taxon>
    </lineage>
</organism>
<dbReference type="InterPro" id="IPR013154">
    <property type="entry name" value="ADH-like_N"/>
</dbReference>
<evidence type="ECO:0000259" key="2">
    <source>
        <dbReference type="Pfam" id="PF08240"/>
    </source>
</evidence>
<dbReference type="Gene3D" id="3.40.50.720">
    <property type="entry name" value="NAD(P)-binding Rossmann-like Domain"/>
    <property type="match status" value="1"/>
</dbReference>
<name>A0A4P9W1G5_9FUNG</name>
<dbReference type="Gene3D" id="3.90.180.10">
    <property type="entry name" value="Medium-chain alcohol dehydrogenases, catalytic domain"/>
    <property type="match status" value="1"/>
</dbReference>
<dbReference type="PANTHER" id="PTHR44154:SF1">
    <property type="entry name" value="QUINONE OXIDOREDUCTASE"/>
    <property type="match status" value="1"/>
</dbReference>
<proteinExistence type="predicted"/>
<feature type="non-terminal residue" evidence="3">
    <location>
        <position position="143"/>
    </location>
</feature>